<dbReference type="Proteomes" id="UP000621510">
    <property type="component" value="Unassembled WGS sequence"/>
</dbReference>
<protein>
    <submittedName>
        <fullName evidence="1">Conjugal transfer protein</fullName>
    </submittedName>
</protein>
<dbReference type="EMBL" id="JAERRG010000047">
    <property type="protein sequence ID" value="MBL1120272.1"/>
    <property type="molecule type" value="Genomic_DNA"/>
</dbReference>
<organism evidence="1 2">
    <name type="scientific">Streptomyces endocoffeicus</name>
    <dbReference type="NCBI Taxonomy" id="2898945"/>
    <lineage>
        <taxon>Bacteria</taxon>
        <taxon>Bacillati</taxon>
        <taxon>Actinomycetota</taxon>
        <taxon>Actinomycetes</taxon>
        <taxon>Kitasatosporales</taxon>
        <taxon>Streptomycetaceae</taxon>
        <taxon>Streptomyces</taxon>
    </lineage>
</organism>
<reference evidence="1 2" key="1">
    <citation type="submission" date="2021-01" db="EMBL/GenBank/DDBJ databases">
        <title>WGS of actinomycetes isolated from Thailand.</title>
        <authorList>
            <person name="Thawai C."/>
        </authorList>
    </citation>
    <scope>NUCLEOTIDE SEQUENCE [LARGE SCALE GENOMIC DNA]</scope>
    <source>
        <strain evidence="1 2">CA3R110</strain>
    </source>
</reference>
<keyword evidence="2" id="KW-1185">Reference proteome</keyword>
<name>A0ABS1Q6J0_9ACTN</name>
<accession>A0ABS1Q6J0</accession>
<gene>
    <name evidence="1" type="ORF">JK364_49480</name>
</gene>
<sequence>MPVFPRREASSEAGVPSSEAAVPVRLLRARRWVRLSRVAMWGALAAGPAALVIMTASSETAPVIQKTPVPHQARSADPSGYAELFVALWLRSDSRSKESGDERRLRAMAPGVDLPEPREGAQLSVDRVVAVRSAQLSGGAWSVTMAVQSGEQVRYFSVPLVASGSGSGAFVVAAAPARLAGPQAMRAPGSAYRVPVPEGSELASTASEFLTAYLTGVGERDRYLAPGMRLLPLDAPRYERVEVEQVLADDAAVKGPVPKNGTVARVQVRVRAVDADAAWPLVYSLRMSARDGRWEIASVDTGPRPVGYTRARGAGVDRSAVLGAGGPLRTAGGVR</sequence>
<proteinExistence type="predicted"/>
<comment type="caution">
    <text evidence="1">The sequence shown here is derived from an EMBL/GenBank/DDBJ whole genome shotgun (WGS) entry which is preliminary data.</text>
</comment>
<evidence type="ECO:0000313" key="1">
    <source>
        <dbReference type="EMBL" id="MBL1120272.1"/>
    </source>
</evidence>
<evidence type="ECO:0000313" key="2">
    <source>
        <dbReference type="Proteomes" id="UP000621510"/>
    </source>
</evidence>